<evidence type="ECO:0000256" key="1">
    <source>
        <dbReference type="ARBA" id="ARBA00022617"/>
    </source>
</evidence>
<dbReference type="GO" id="GO:0046872">
    <property type="term" value="F:metal ion binding"/>
    <property type="evidence" value="ECO:0007669"/>
    <property type="project" value="UniProtKB-KW"/>
</dbReference>
<dbReference type="GO" id="GO:0020037">
    <property type="term" value="F:heme binding"/>
    <property type="evidence" value="ECO:0007669"/>
    <property type="project" value="InterPro"/>
</dbReference>
<evidence type="ECO:0000256" key="6">
    <source>
        <dbReference type="SAM" id="SignalP"/>
    </source>
</evidence>
<dbReference type="GO" id="GO:0004130">
    <property type="term" value="F:cytochrome-c peroxidase activity"/>
    <property type="evidence" value="ECO:0007669"/>
    <property type="project" value="TreeGrafter"/>
</dbReference>
<dbReference type="Pfam" id="PF13205">
    <property type="entry name" value="Big_5"/>
    <property type="match status" value="1"/>
</dbReference>
<organism evidence="8">
    <name type="scientific">Rhodanobacter sp. FW102-FHT14D07</name>
    <dbReference type="NCBI Taxonomy" id="3351462"/>
    <lineage>
        <taxon>Bacteria</taxon>
        <taxon>Pseudomonadati</taxon>
        <taxon>Pseudomonadota</taxon>
        <taxon>Gammaproteobacteria</taxon>
        <taxon>Lysobacterales</taxon>
        <taxon>Rhodanobacteraceae</taxon>
        <taxon>Rhodanobacter</taxon>
    </lineage>
</organism>
<gene>
    <name evidence="8" type="ORF">ACFYG5_08825</name>
</gene>
<protein>
    <submittedName>
        <fullName evidence="8">Ig-like domain-containing protein</fullName>
    </submittedName>
</protein>
<accession>A0AB74UUJ7</accession>
<dbReference type="Gene3D" id="2.60.40.1220">
    <property type="match status" value="1"/>
</dbReference>
<dbReference type="InterPro" id="IPR014755">
    <property type="entry name" value="Cu-Rt/internalin_Ig-like"/>
</dbReference>
<evidence type="ECO:0000313" key="8">
    <source>
        <dbReference type="EMBL" id="XIA20210.1"/>
    </source>
</evidence>
<feature type="chain" id="PRO_5044504487" evidence="6">
    <location>
        <begin position="31"/>
        <end position="528"/>
    </location>
</feature>
<dbReference type="SUPFAM" id="SSF46626">
    <property type="entry name" value="Cytochrome c"/>
    <property type="match status" value="1"/>
</dbReference>
<feature type="domain" description="Cytochrome c" evidence="7">
    <location>
        <begin position="417"/>
        <end position="528"/>
    </location>
</feature>
<dbReference type="PROSITE" id="PS51007">
    <property type="entry name" value="CYTC"/>
    <property type="match status" value="2"/>
</dbReference>
<evidence type="ECO:0000259" key="7">
    <source>
        <dbReference type="PROSITE" id="PS51007"/>
    </source>
</evidence>
<feature type="domain" description="Cytochrome c" evidence="7">
    <location>
        <begin position="246"/>
        <end position="405"/>
    </location>
</feature>
<dbReference type="InterPro" id="IPR036909">
    <property type="entry name" value="Cyt_c-like_dom_sf"/>
</dbReference>
<dbReference type="InterPro" id="IPR009056">
    <property type="entry name" value="Cyt_c-like_dom"/>
</dbReference>
<dbReference type="InterPro" id="IPR051395">
    <property type="entry name" value="Cytochrome_c_Peroxidase/MauG"/>
</dbReference>
<keyword evidence="1 5" id="KW-0349">Heme</keyword>
<dbReference type="PROSITE" id="PS51257">
    <property type="entry name" value="PROKAR_LIPOPROTEIN"/>
    <property type="match status" value="1"/>
</dbReference>
<dbReference type="GO" id="GO:0009055">
    <property type="term" value="F:electron transfer activity"/>
    <property type="evidence" value="ECO:0007669"/>
    <property type="project" value="InterPro"/>
</dbReference>
<evidence type="ECO:0000256" key="2">
    <source>
        <dbReference type="ARBA" id="ARBA00022723"/>
    </source>
</evidence>
<keyword evidence="4 5" id="KW-0408">Iron</keyword>
<evidence type="ECO:0000256" key="3">
    <source>
        <dbReference type="ARBA" id="ARBA00022729"/>
    </source>
</evidence>
<dbReference type="Pfam" id="PF21419">
    <property type="entry name" value="RoxA-like_Cyt-c"/>
    <property type="match status" value="1"/>
</dbReference>
<evidence type="ECO:0000256" key="5">
    <source>
        <dbReference type="PROSITE-ProRule" id="PRU00433"/>
    </source>
</evidence>
<feature type="signal peptide" evidence="6">
    <location>
        <begin position="1"/>
        <end position="30"/>
    </location>
</feature>
<dbReference type="InterPro" id="IPR032812">
    <property type="entry name" value="SbsA_Ig"/>
</dbReference>
<dbReference type="RefSeq" id="WP_395117900.1">
    <property type="nucleotide sequence ID" value="NZ_CP170721.1"/>
</dbReference>
<keyword evidence="2 5" id="KW-0479">Metal-binding</keyword>
<proteinExistence type="predicted"/>
<reference evidence="8" key="1">
    <citation type="submission" date="2024-10" db="EMBL/GenBank/DDBJ databases">
        <authorList>
            <person name="Lesea H.P."/>
            <person name="Kuehl J.V."/>
            <person name="Chandonia J.-M."/>
        </authorList>
    </citation>
    <scope>NUCLEOTIDE SEQUENCE</scope>
    <source>
        <strain evidence="8">FW102-FHT14D07</strain>
    </source>
</reference>
<sequence>MHKKWLPTALPVALVVGLTGCGGSSPHGQAATPPPVPAPTVVSTTPANAATGVLNTAEVSATFDQAIDPATLKNATFNVNCPAGAAAFGSVTYDAATRKATFVRITESPTNPPQSEVAEPMAANVTCTATITTGVKGTNGAALATNYVWTFSTVTDTAFLDQGKQIFRFDTFGDETTWTDTLHMNDVIAAAVDPKTALAVGLKVDAEALPSSVVAGIQDGSISLTSPDTTLALISLDAVVGIKGTVETVNGKSTLTRVGITCALCHSTVDNSFAPGIGKRLDGWPNRDLNPGLIISLSPALTQAQKAVYSSWGPGMYDPRYNIDGINGPQVISPAFGLQDIHKIIATGDGDDLAYWNRYVAVTQMGGHGNFTDARVGTGINITNGTDDLVTAKLPALQAYQLSIAAPPAPAGSFDAAAAARGKVLFEGKAGCITCHSGPEFTDANERLHPASDVASEPEAPGVPSYASRTATKQYRTAPLKGVWQHPPYFHNGSAATLDDVVAKYNAKQALGLSSAEVADVAQYVKSL</sequence>
<dbReference type="Gene3D" id="1.10.760.10">
    <property type="entry name" value="Cytochrome c-like domain"/>
    <property type="match status" value="1"/>
</dbReference>
<dbReference type="AlphaFoldDB" id="A0AB74UUJ7"/>
<evidence type="ECO:0000256" key="4">
    <source>
        <dbReference type="ARBA" id="ARBA00023004"/>
    </source>
</evidence>
<keyword evidence="3 6" id="KW-0732">Signal</keyword>
<dbReference type="PANTHER" id="PTHR30600">
    <property type="entry name" value="CYTOCHROME C PEROXIDASE-RELATED"/>
    <property type="match status" value="1"/>
</dbReference>
<dbReference type="PANTHER" id="PTHR30600:SF9">
    <property type="entry name" value="BLR7738 PROTEIN"/>
    <property type="match status" value="1"/>
</dbReference>
<dbReference type="EMBL" id="CP170721">
    <property type="protein sequence ID" value="XIA20210.1"/>
    <property type="molecule type" value="Genomic_DNA"/>
</dbReference>
<name>A0AB74UUJ7_9GAMM</name>